<name>A0A0A9FF51_ARUDO</name>
<proteinExistence type="predicted"/>
<dbReference type="EMBL" id="GBRH01186271">
    <property type="protein sequence ID" value="JAE11625.1"/>
    <property type="molecule type" value="Transcribed_RNA"/>
</dbReference>
<dbReference type="AlphaFoldDB" id="A0A0A9FF51"/>
<accession>A0A0A9FF51</accession>
<evidence type="ECO:0000313" key="1">
    <source>
        <dbReference type="EMBL" id="JAE11625.1"/>
    </source>
</evidence>
<reference evidence="1" key="2">
    <citation type="journal article" date="2015" name="Data Brief">
        <title>Shoot transcriptome of the giant reed, Arundo donax.</title>
        <authorList>
            <person name="Barrero R.A."/>
            <person name="Guerrero F.D."/>
            <person name="Moolhuijzen P."/>
            <person name="Goolsby J.A."/>
            <person name="Tidwell J."/>
            <person name="Bellgard S.E."/>
            <person name="Bellgard M.I."/>
        </authorList>
    </citation>
    <scope>NUCLEOTIDE SEQUENCE</scope>
    <source>
        <tissue evidence="1">Shoot tissue taken approximately 20 cm above the soil surface</tissue>
    </source>
</reference>
<organism evidence="1">
    <name type="scientific">Arundo donax</name>
    <name type="common">Giant reed</name>
    <name type="synonym">Donax arundinaceus</name>
    <dbReference type="NCBI Taxonomy" id="35708"/>
    <lineage>
        <taxon>Eukaryota</taxon>
        <taxon>Viridiplantae</taxon>
        <taxon>Streptophyta</taxon>
        <taxon>Embryophyta</taxon>
        <taxon>Tracheophyta</taxon>
        <taxon>Spermatophyta</taxon>
        <taxon>Magnoliopsida</taxon>
        <taxon>Liliopsida</taxon>
        <taxon>Poales</taxon>
        <taxon>Poaceae</taxon>
        <taxon>PACMAD clade</taxon>
        <taxon>Arundinoideae</taxon>
        <taxon>Arundineae</taxon>
        <taxon>Arundo</taxon>
    </lineage>
</organism>
<reference evidence="1" key="1">
    <citation type="submission" date="2014-09" db="EMBL/GenBank/DDBJ databases">
        <authorList>
            <person name="Magalhaes I.L.F."/>
            <person name="Oliveira U."/>
            <person name="Santos F.R."/>
            <person name="Vidigal T.H.D.A."/>
            <person name="Brescovit A.D."/>
            <person name="Santos A.J."/>
        </authorList>
    </citation>
    <scope>NUCLEOTIDE SEQUENCE</scope>
    <source>
        <tissue evidence="1">Shoot tissue taken approximately 20 cm above the soil surface</tissue>
    </source>
</reference>
<protein>
    <submittedName>
        <fullName evidence="1">Uncharacterized protein</fullName>
    </submittedName>
</protein>
<sequence>MPRRWNVRFEFGHNLLSN</sequence>